<dbReference type="Gene3D" id="3.40.50.620">
    <property type="entry name" value="HUPs"/>
    <property type="match status" value="1"/>
</dbReference>
<dbReference type="SMART" id="SM00904">
    <property type="entry name" value="Flavokinase"/>
    <property type="match status" value="1"/>
</dbReference>
<dbReference type="PIRSF" id="PIRSF004491">
    <property type="entry name" value="FAD_Synth"/>
    <property type="match status" value="1"/>
</dbReference>
<keyword evidence="6 15" id="KW-0808">Transferase</keyword>
<dbReference type="GO" id="GO:0009231">
    <property type="term" value="P:riboflavin biosynthetic process"/>
    <property type="evidence" value="ECO:0007669"/>
    <property type="project" value="InterPro"/>
</dbReference>
<keyword evidence="4 15" id="KW-0285">Flavoprotein</keyword>
<evidence type="ECO:0000256" key="4">
    <source>
        <dbReference type="ARBA" id="ARBA00022630"/>
    </source>
</evidence>
<dbReference type="SUPFAM" id="SSF82114">
    <property type="entry name" value="Riboflavin kinase-like"/>
    <property type="match status" value="1"/>
</dbReference>
<keyword evidence="7 15" id="KW-0548">Nucleotidyltransferase</keyword>
<feature type="domain" description="Riboflavin kinase" evidence="17">
    <location>
        <begin position="205"/>
        <end position="332"/>
    </location>
</feature>
<keyword evidence="11 15" id="KW-0067">ATP-binding</keyword>
<dbReference type="UniPathway" id="UPA00276">
    <property type="reaction ID" value="UER00406"/>
</dbReference>
<keyword evidence="5 15" id="KW-0288">FMN</keyword>
<dbReference type="InterPro" id="IPR023468">
    <property type="entry name" value="Riboflavin_kinase"/>
</dbReference>
<dbReference type="KEGG" id="samy:DB32_000449"/>
<dbReference type="NCBIfam" id="TIGR00083">
    <property type="entry name" value="ribF"/>
    <property type="match status" value="1"/>
</dbReference>
<evidence type="ECO:0000256" key="1">
    <source>
        <dbReference type="ARBA" id="ARBA00002121"/>
    </source>
</evidence>
<dbReference type="STRING" id="927083.DB32_000449"/>
<dbReference type="PANTHER" id="PTHR22749">
    <property type="entry name" value="RIBOFLAVIN KINASE/FMN ADENYLYLTRANSFERASE"/>
    <property type="match status" value="1"/>
</dbReference>
<comment type="catalytic activity">
    <reaction evidence="13 15">
        <text>riboflavin + ATP = FMN + ADP + H(+)</text>
        <dbReference type="Rhea" id="RHEA:14357"/>
        <dbReference type="ChEBI" id="CHEBI:15378"/>
        <dbReference type="ChEBI" id="CHEBI:30616"/>
        <dbReference type="ChEBI" id="CHEBI:57986"/>
        <dbReference type="ChEBI" id="CHEBI:58210"/>
        <dbReference type="ChEBI" id="CHEBI:456216"/>
        <dbReference type="EC" id="2.7.1.26"/>
    </reaction>
</comment>
<dbReference type="NCBIfam" id="NF004160">
    <property type="entry name" value="PRK05627.1-3"/>
    <property type="match status" value="1"/>
</dbReference>
<comment type="pathway">
    <text evidence="2 15">Cofactor biosynthesis; FAD biosynthesis; FAD from FMN: step 1/1.</text>
</comment>
<evidence type="ECO:0000256" key="10">
    <source>
        <dbReference type="ARBA" id="ARBA00022827"/>
    </source>
</evidence>
<dbReference type="EC" id="2.7.1.26" evidence="15"/>
<reference evidence="18 19" key="1">
    <citation type="submission" date="2015-03" db="EMBL/GenBank/DDBJ databases">
        <title>Genome assembly of Sandaracinus amylolyticus DSM 53668.</title>
        <authorList>
            <person name="Sharma G."/>
            <person name="Subramanian S."/>
        </authorList>
    </citation>
    <scope>NUCLEOTIDE SEQUENCE [LARGE SCALE GENOMIC DNA]</scope>
    <source>
        <strain evidence="18 19">DSM 53668</strain>
    </source>
</reference>
<dbReference type="InterPro" id="IPR002606">
    <property type="entry name" value="Riboflavin_kinase_bac"/>
</dbReference>
<sequence length="341" mass="36818">MGTCSRGTRSAPRIDPRVDGAHHRAPMTRGRRTAVIPGNHDGVHAGHRALIDEARRRAAMSQASGAGLDVVPLTFDPHPLAVLAPERAPVPITTIARRIELLRAAGADDVAVARFDAAYAARTADEFVEHVLVDELAAREVIVGPDFRFGAGRTGTIDRLRELGSAHGFGVTEVAPVELPDVGRVSSTRVREALREGAIDRATRMLGRVHEVDGTIVEGFRRGRTIGFPTANLDCDPVLMPLDGVYAVVARVIAPQRDPQLLRGVANLGTRPTFAAGRSVEVHLFDFTGDLYGARLRVGFVARLRGEQKFDGIDALRAQIATDAQAARARLVDDEPTWRLL</sequence>
<dbReference type="GO" id="GO:0006747">
    <property type="term" value="P:FAD biosynthetic process"/>
    <property type="evidence" value="ECO:0007669"/>
    <property type="project" value="UniProtKB-UniRule"/>
</dbReference>
<protein>
    <recommendedName>
        <fullName evidence="15">Riboflavin biosynthesis protein</fullName>
    </recommendedName>
    <domain>
        <recommendedName>
            <fullName evidence="15">Riboflavin kinase</fullName>
            <ecNumber evidence="15">2.7.1.26</ecNumber>
        </recommendedName>
        <alternativeName>
            <fullName evidence="15">Flavokinase</fullName>
        </alternativeName>
    </domain>
    <domain>
        <recommendedName>
            <fullName evidence="15">FMN adenylyltransferase</fullName>
            <ecNumber evidence="15">2.7.7.2</ecNumber>
        </recommendedName>
        <alternativeName>
            <fullName evidence="15">FAD pyrophosphorylase</fullName>
        </alternativeName>
        <alternativeName>
            <fullName evidence="15">FAD synthase</fullName>
        </alternativeName>
    </domain>
</protein>
<proteinExistence type="inferred from homology"/>
<evidence type="ECO:0000256" key="12">
    <source>
        <dbReference type="ARBA" id="ARBA00023268"/>
    </source>
</evidence>
<dbReference type="AlphaFoldDB" id="A0A0F6VZ28"/>
<dbReference type="GO" id="GO:0008531">
    <property type="term" value="F:riboflavin kinase activity"/>
    <property type="evidence" value="ECO:0007669"/>
    <property type="project" value="UniProtKB-UniRule"/>
</dbReference>
<keyword evidence="19" id="KW-1185">Reference proteome</keyword>
<dbReference type="PANTHER" id="PTHR22749:SF6">
    <property type="entry name" value="RIBOFLAVIN KINASE"/>
    <property type="match status" value="1"/>
</dbReference>
<comment type="pathway">
    <text evidence="3 15">Cofactor biosynthesis; FMN biosynthesis; FMN from riboflavin (ATP route): step 1/1.</text>
</comment>
<evidence type="ECO:0000259" key="17">
    <source>
        <dbReference type="SMART" id="SM00904"/>
    </source>
</evidence>
<dbReference type="InterPro" id="IPR015865">
    <property type="entry name" value="Riboflavin_kinase_bac/euk"/>
</dbReference>
<gene>
    <name evidence="18" type="ORF">DB32_000449</name>
</gene>
<keyword evidence="8 15" id="KW-0547">Nucleotide-binding</keyword>
<dbReference type="GO" id="GO:0005524">
    <property type="term" value="F:ATP binding"/>
    <property type="evidence" value="ECO:0007669"/>
    <property type="project" value="UniProtKB-UniRule"/>
</dbReference>
<keyword evidence="9 15" id="KW-0418">Kinase</keyword>
<dbReference type="RefSeq" id="WP_240481150.1">
    <property type="nucleotide sequence ID" value="NZ_CP011125.1"/>
</dbReference>
<dbReference type="GO" id="GO:0009398">
    <property type="term" value="P:FMN biosynthetic process"/>
    <property type="evidence" value="ECO:0007669"/>
    <property type="project" value="UniProtKB-UniRule"/>
</dbReference>
<evidence type="ECO:0000256" key="14">
    <source>
        <dbReference type="ARBA" id="ARBA00049494"/>
    </source>
</evidence>
<dbReference type="FunFam" id="3.40.50.620:FF:000021">
    <property type="entry name" value="Riboflavin biosynthesis protein"/>
    <property type="match status" value="1"/>
</dbReference>
<comment type="catalytic activity">
    <reaction evidence="14 15">
        <text>FMN + ATP + H(+) = FAD + diphosphate</text>
        <dbReference type="Rhea" id="RHEA:17237"/>
        <dbReference type="ChEBI" id="CHEBI:15378"/>
        <dbReference type="ChEBI" id="CHEBI:30616"/>
        <dbReference type="ChEBI" id="CHEBI:33019"/>
        <dbReference type="ChEBI" id="CHEBI:57692"/>
        <dbReference type="ChEBI" id="CHEBI:58210"/>
        <dbReference type="EC" id="2.7.7.2"/>
    </reaction>
</comment>
<dbReference type="UniPathway" id="UPA00277">
    <property type="reaction ID" value="UER00407"/>
</dbReference>
<evidence type="ECO:0000256" key="2">
    <source>
        <dbReference type="ARBA" id="ARBA00004726"/>
    </source>
</evidence>
<accession>A0A0F6VZ28</accession>
<comment type="function">
    <text evidence="1">Catalyzes the phosphorylation of riboflavin to FMN followed by the adenylation of FMN to FAD.</text>
</comment>
<name>A0A0F6VZ28_9BACT</name>
<evidence type="ECO:0000256" key="5">
    <source>
        <dbReference type="ARBA" id="ARBA00022643"/>
    </source>
</evidence>
<evidence type="ECO:0000313" key="19">
    <source>
        <dbReference type="Proteomes" id="UP000034883"/>
    </source>
</evidence>
<dbReference type="InterPro" id="IPR015864">
    <property type="entry name" value="FAD_synthase"/>
</dbReference>
<dbReference type="Pfam" id="PF01687">
    <property type="entry name" value="Flavokinase"/>
    <property type="match status" value="1"/>
</dbReference>
<evidence type="ECO:0000256" key="15">
    <source>
        <dbReference type="PIRNR" id="PIRNR004491"/>
    </source>
</evidence>
<evidence type="ECO:0000256" key="6">
    <source>
        <dbReference type="ARBA" id="ARBA00022679"/>
    </source>
</evidence>
<dbReference type="EMBL" id="CP011125">
    <property type="protein sequence ID" value="AKF03300.1"/>
    <property type="molecule type" value="Genomic_DNA"/>
</dbReference>
<evidence type="ECO:0000256" key="13">
    <source>
        <dbReference type="ARBA" id="ARBA00047880"/>
    </source>
</evidence>
<comment type="similarity">
    <text evidence="15">Belongs to the ribF family.</text>
</comment>
<evidence type="ECO:0000256" key="7">
    <source>
        <dbReference type="ARBA" id="ARBA00022695"/>
    </source>
</evidence>
<dbReference type="EC" id="2.7.7.2" evidence="15"/>
<evidence type="ECO:0000256" key="16">
    <source>
        <dbReference type="SAM" id="MobiDB-lite"/>
    </source>
</evidence>
<dbReference type="SUPFAM" id="SSF52374">
    <property type="entry name" value="Nucleotidylyl transferase"/>
    <property type="match status" value="1"/>
</dbReference>
<dbReference type="Gene3D" id="2.40.30.30">
    <property type="entry name" value="Riboflavin kinase-like"/>
    <property type="match status" value="1"/>
</dbReference>
<dbReference type="Pfam" id="PF06574">
    <property type="entry name" value="FAD_syn"/>
    <property type="match status" value="1"/>
</dbReference>
<dbReference type="InterPro" id="IPR023465">
    <property type="entry name" value="Riboflavin_kinase_dom_sf"/>
</dbReference>
<evidence type="ECO:0000256" key="11">
    <source>
        <dbReference type="ARBA" id="ARBA00022840"/>
    </source>
</evidence>
<keyword evidence="10 15" id="KW-0274">FAD</keyword>
<evidence type="ECO:0000256" key="8">
    <source>
        <dbReference type="ARBA" id="ARBA00022741"/>
    </source>
</evidence>
<feature type="region of interest" description="Disordered" evidence="16">
    <location>
        <begin position="1"/>
        <end position="28"/>
    </location>
</feature>
<keyword evidence="12" id="KW-0511">Multifunctional enzyme</keyword>
<evidence type="ECO:0000313" key="18">
    <source>
        <dbReference type="EMBL" id="AKF03300.1"/>
    </source>
</evidence>
<dbReference type="GO" id="GO:0003919">
    <property type="term" value="F:FMN adenylyltransferase activity"/>
    <property type="evidence" value="ECO:0007669"/>
    <property type="project" value="UniProtKB-UniRule"/>
</dbReference>
<dbReference type="Proteomes" id="UP000034883">
    <property type="component" value="Chromosome"/>
</dbReference>
<organism evidence="18 19">
    <name type="scientific">Sandaracinus amylolyticus</name>
    <dbReference type="NCBI Taxonomy" id="927083"/>
    <lineage>
        <taxon>Bacteria</taxon>
        <taxon>Pseudomonadati</taxon>
        <taxon>Myxococcota</taxon>
        <taxon>Polyangia</taxon>
        <taxon>Polyangiales</taxon>
        <taxon>Sandaracinaceae</taxon>
        <taxon>Sandaracinus</taxon>
    </lineage>
</organism>
<feature type="compositionally biased region" description="Basic and acidic residues" evidence="16">
    <location>
        <begin position="12"/>
        <end position="22"/>
    </location>
</feature>
<dbReference type="InterPro" id="IPR014729">
    <property type="entry name" value="Rossmann-like_a/b/a_fold"/>
</dbReference>
<dbReference type="CDD" id="cd02064">
    <property type="entry name" value="FAD_synthetase_N"/>
    <property type="match status" value="1"/>
</dbReference>
<evidence type="ECO:0000256" key="9">
    <source>
        <dbReference type="ARBA" id="ARBA00022777"/>
    </source>
</evidence>
<evidence type="ECO:0000256" key="3">
    <source>
        <dbReference type="ARBA" id="ARBA00005201"/>
    </source>
</evidence>